<reference evidence="2" key="1">
    <citation type="submission" date="2019-06" db="EMBL/GenBank/DDBJ databases">
        <title>Complete genome of Proteus mirabilis phage Myduc.</title>
        <authorList>
            <person name="Tran J.S."/>
            <person name="Lessor L."/>
            <person name="O'Leary C."/>
            <person name="Bonasera R.M."/>
            <person name="Liu M."/>
        </authorList>
    </citation>
    <scope>NUCLEOTIDE SEQUENCE [LARGE SCALE GENOMIC DNA]</scope>
</reference>
<protein>
    <submittedName>
        <fullName evidence="1">Uncharacterized protein</fullName>
    </submittedName>
</protein>
<dbReference type="Proteomes" id="UP000327513">
    <property type="component" value="Segment"/>
</dbReference>
<sequence length="78" mass="9071">MGTISEVSLEYPDFLDNSIGRVIIHKKRATRYKILHSGMIRMQDGWYGGLVYQDIDSKIIYCRALKDFDKENWLLASS</sequence>
<evidence type="ECO:0000313" key="1">
    <source>
        <dbReference type="EMBL" id="QFG06650.1"/>
    </source>
</evidence>
<name>A0A5J6T7C3_9CAUD</name>
<accession>A0A5J6T7C3</accession>
<dbReference type="EMBL" id="MN098326">
    <property type="protein sequence ID" value="QFG06650.1"/>
    <property type="molecule type" value="Genomic_DNA"/>
</dbReference>
<proteinExistence type="predicted"/>
<gene>
    <name evidence="1" type="ORF">CPT_Myduc_027</name>
</gene>
<keyword evidence="2" id="KW-1185">Reference proteome</keyword>
<evidence type="ECO:0000313" key="2">
    <source>
        <dbReference type="Proteomes" id="UP000327513"/>
    </source>
</evidence>
<organism evidence="1 2">
    <name type="scientific">Proteus phage Myduc</name>
    <dbReference type="NCBI Taxonomy" id="2650874"/>
    <lineage>
        <taxon>Viruses</taxon>
        <taxon>Duplodnaviria</taxon>
        <taxon>Heunggongvirae</taxon>
        <taxon>Uroviricota</taxon>
        <taxon>Caudoviricetes</taxon>
        <taxon>Chaseviridae</taxon>
        <taxon>Cleopatravirinae</taxon>
        <taxon>Myducvirus</taxon>
        <taxon>Myducvirus myduc</taxon>
    </lineage>
</organism>